<dbReference type="EMBL" id="BMWX01000003">
    <property type="protein sequence ID" value="GGZ24961.1"/>
    <property type="molecule type" value="Genomic_DNA"/>
</dbReference>
<protein>
    <submittedName>
        <fullName evidence="3">Dihydroflavonol-4-reductase</fullName>
    </submittedName>
</protein>
<dbReference type="InterPro" id="IPR050425">
    <property type="entry name" value="NAD(P)_dehydrat-like"/>
</dbReference>
<dbReference type="PANTHER" id="PTHR10366:SF812">
    <property type="entry name" value="VPS9 DOMAIN-CONTAINING PROTEIN"/>
    <property type="match status" value="1"/>
</dbReference>
<dbReference type="InterPro" id="IPR036291">
    <property type="entry name" value="NAD(P)-bd_dom_sf"/>
</dbReference>
<reference evidence="3" key="2">
    <citation type="submission" date="2020-09" db="EMBL/GenBank/DDBJ databases">
        <authorList>
            <person name="Sun Q."/>
            <person name="Kim S."/>
        </authorList>
    </citation>
    <scope>NUCLEOTIDE SEQUENCE</scope>
    <source>
        <strain evidence="3">KCTC 12368</strain>
    </source>
</reference>
<evidence type="ECO:0000313" key="3">
    <source>
        <dbReference type="EMBL" id="GGZ24961.1"/>
    </source>
</evidence>
<gene>
    <name evidence="3" type="ORF">GCM10007049_16760</name>
</gene>
<sequence length="355" mass="39241">MIQINKEKPVLVTGANGYVASWLVKRLLEEGIHVHAAVRNPQNEAKILHLKAMAVTAPGKISFFKADLLEPDSYTEAMQGCEVVFHTASPFTSNFKDPQKELIDPAVLGTENVLNSVNKVSSVKRVVLTSSCAAIYTDAIDTINAYGGRLTEEVWNTTASLDYQPYSYSKTLAEKKAWDMAGLQSRWNLVTINPSLVLGPALNTQHTTSESINILKMLGGGEMKMGAPKIGIGIVDVRDVAHAHFNAAFLPSAKGRYITSAYETNFLDMAKALLPKYGRHYPLPTRPLPKWVLLIVGPLANKLFSRKFIQNNVNIPWKADNSKIQRELGIDFLPFTKTMEDAFQNLIDEGIIKAK</sequence>
<dbReference type="Gene3D" id="3.40.50.720">
    <property type="entry name" value="NAD(P)-binding Rossmann-like Domain"/>
    <property type="match status" value="1"/>
</dbReference>
<dbReference type="AlphaFoldDB" id="A0A918PW26"/>
<evidence type="ECO:0000256" key="1">
    <source>
        <dbReference type="ARBA" id="ARBA00023002"/>
    </source>
</evidence>
<name>A0A918PW26_9BACT</name>
<dbReference type="RefSeq" id="WP_018473451.1">
    <property type="nucleotide sequence ID" value="NZ_BMWX01000003.1"/>
</dbReference>
<dbReference type="InterPro" id="IPR001509">
    <property type="entry name" value="Epimerase_deHydtase"/>
</dbReference>
<dbReference type="GO" id="GO:0016616">
    <property type="term" value="F:oxidoreductase activity, acting on the CH-OH group of donors, NAD or NADP as acceptor"/>
    <property type="evidence" value="ECO:0007669"/>
    <property type="project" value="TreeGrafter"/>
</dbReference>
<dbReference type="Proteomes" id="UP000619457">
    <property type="component" value="Unassembled WGS sequence"/>
</dbReference>
<accession>A0A918PW26</accession>
<dbReference type="Pfam" id="PF01370">
    <property type="entry name" value="Epimerase"/>
    <property type="match status" value="1"/>
</dbReference>
<dbReference type="FunFam" id="3.40.50.720:FF:000336">
    <property type="entry name" value="Aldehyde reductase"/>
    <property type="match status" value="1"/>
</dbReference>
<proteinExistence type="predicted"/>
<feature type="domain" description="NAD-dependent epimerase/dehydratase" evidence="2">
    <location>
        <begin position="10"/>
        <end position="245"/>
    </location>
</feature>
<keyword evidence="1" id="KW-0560">Oxidoreductase</keyword>
<dbReference type="SUPFAM" id="SSF51735">
    <property type="entry name" value="NAD(P)-binding Rossmann-fold domains"/>
    <property type="match status" value="1"/>
</dbReference>
<dbReference type="PANTHER" id="PTHR10366">
    <property type="entry name" value="NAD DEPENDENT EPIMERASE/DEHYDRATASE"/>
    <property type="match status" value="1"/>
</dbReference>
<evidence type="ECO:0000313" key="4">
    <source>
        <dbReference type="Proteomes" id="UP000619457"/>
    </source>
</evidence>
<evidence type="ECO:0000259" key="2">
    <source>
        <dbReference type="Pfam" id="PF01370"/>
    </source>
</evidence>
<reference evidence="3" key="1">
    <citation type="journal article" date="2014" name="Int. J. Syst. Evol. Microbiol.">
        <title>Complete genome sequence of Corynebacterium casei LMG S-19264T (=DSM 44701T), isolated from a smear-ripened cheese.</title>
        <authorList>
            <consortium name="US DOE Joint Genome Institute (JGI-PGF)"/>
            <person name="Walter F."/>
            <person name="Albersmeier A."/>
            <person name="Kalinowski J."/>
            <person name="Ruckert C."/>
        </authorList>
    </citation>
    <scope>NUCLEOTIDE SEQUENCE</scope>
    <source>
        <strain evidence="3">KCTC 12368</strain>
    </source>
</reference>
<comment type="caution">
    <text evidence="3">The sequence shown here is derived from an EMBL/GenBank/DDBJ whole genome shotgun (WGS) entry which is preliminary data.</text>
</comment>
<organism evidence="3 4">
    <name type="scientific">Echinicola pacifica</name>
    <dbReference type="NCBI Taxonomy" id="346377"/>
    <lineage>
        <taxon>Bacteria</taxon>
        <taxon>Pseudomonadati</taxon>
        <taxon>Bacteroidota</taxon>
        <taxon>Cytophagia</taxon>
        <taxon>Cytophagales</taxon>
        <taxon>Cyclobacteriaceae</taxon>
        <taxon>Echinicola</taxon>
    </lineage>
</organism>
<keyword evidence="4" id="KW-1185">Reference proteome</keyword>